<dbReference type="Proteomes" id="UP000666240">
    <property type="component" value="Unassembled WGS sequence"/>
</dbReference>
<feature type="chain" id="PRO_5035221119" evidence="7">
    <location>
        <begin position="30"/>
        <end position="406"/>
    </location>
</feature>
<evidence type="ECO:0000256" key="7">
    <source>
        <dbReference type="SAM" id="SignalP"/>
    </source>
</evidence>
<dbReference type="PROSITE" id="PS51257">
    <property type="entry name" value="PROKAR_LIPOPROTEIN"/>
    <property type="match status" value="1"/>
</dbReference>
<dbReference type="GO" id="GO:0030288">
    <property type="term" value="C:outer membrane-bounded periplasmic space"/>
    <property type="evidence" value="ECO:0007669"/>
    <property type="project" value="InterPro"/>
</dbReference>
<reference evidence="8" key="1">
    <citation type="submission" date="2021-03" db="EMBL/GenBank/DDBJ databases">
        <title>Genome sequencing and assembly of Tianweitania sediminis.</title>
        <authorList>
            <person name="Chhetri G."/>
        </authorList>
    </citation>
    <scope>NUCLEOTIDE SEQUENCE</scope>
    <source>
        <strain evidence="8">Z8</strain>
    </source>
</reference>
<dbReference type="RefSeq" id="WP_209337074.1">
    <property type="nucleotide sequence ID" value="NZ_JAGIYY010000010.1"/>
</dbReference>
<sequence>MTFGFGRSTLRRSLLLGACAAALSGCVTTESPIDSAPVIAPVTEPNNELRQLPLPAAKTVVAVYDIEDLTGQFKERENVQSLSRAVTQGGAAILIKALQDAGERRWFTVLERKELDNLLRERQILTEMRRIYNNEAQIDPRALPPLLHAGIIVEGGIIGYDTNIATGGVGARFLGIGGDAKYIHDVVTVTLRAVSTKTGEVLTSVTTRKAVASYALQGGAFRYVKLDELFEAEAGVTYNEPKQIAVQSAIERAVLGLIVEGAELGVWRFADPAAGVSYIKSYREHKYGADLTVAAQTPPRPMTLAPAETEQLVPKRPAPVQVTQRRLSPATVPSGARPAVRNAAQPAGQSGVRQVPGVGAVPVERQPAPEAPRQLPPAPTPDEPSLGGIPQPAGSSKVAVLTEGQG</sequence>
<gene>
    <name evidence="8" type="ORF">J5Y06_20605</name>
</gene>
<dbReference type="Gene3D" id="3.40.50.10610">
    <property type="entry name" value="ABC-type transport auxiliary lipoprotein component"/>
    <property type="match status" value="2"/>
</dbReference>
<keyword evidence="9" id="KW-1185">Reference proteome</keyword>
<evidence type="ECO:0000256" key="6">
    <source>
        <dbReference type="SAM" id="MobiDB-lite"/>
    </source>
</evidence>
<keyword evidence="5" id="KW-0449">Lipoprotein</keyword>
<dbReference type="AlphaFoldDB" id="A0A8J7RMF6"/>
<keyword evidence="3" id="KW-0472">Membrane</keyword>
<evidence type="ECO:0000313" key="9">
    <source>
        <dbReference type="Proteomes" id="UP000666240"/>
    </source>
</evidence>
<evidence type="ECO:0000256" key="3">
    <source>
        <dbReference type="ARBA" id="ARBA00023136"/>
    </source>
</evidence>
<dbReference type="PANTHER" id="PTHR41164:SF1">
    <property type="entry name" value="CURLI PRODUCTION ASSEMBLY_TRANSPORT COMPONENT CSGG"/>
    <property type="match status" value="1"/>
</dbReference>
<feature type="signal peptide" evidence="7">
    <location>
        <begin position="1"/>
        <end position="29"/>
    </location>
</feature>
<keyword evidence="2 7" id="KW-0732">Signal</keyword>
<dbReference type="InterPro" id="IPR005534">
    <property type="entry name" value="Curli_assmbl/transp-comp_CsgG"/>
</dbReference>
<organism evidence="8 9">
    <name type="scientific">Tianweitania sediminis</name>
    <dbReference type="NCBI Taxonomy" id="1502156"/>
    <lineage>
        <taxon>Bacteria</taxon>
        <taxon>Pseudomonadati</taxon>
        <taxon>Pseudomonadota</taxon>
        <taxon>Alphaproteobacteria</taxon>
        <taxon>Hyphomicrobiales</taxon>
        <taxon>Phyllobacteriaceae</taxon>
        <taxon>Tianweitania</taxon>
    </lineage>
</organism>
<keyword evidence="4" id="KW-0564">Palmitate</keyword>
<evidence type="ECO:0000256" key="4">
    <source>
        <dbReference type="ARBA" id="ARBA00023139"/>
    </source>
</evidence>
<feature type="region of interest" description="Disordered" evidence="6">
    <location>
        <begin position="317"/>
        <end position="406"/>
    </location>
</feature>
<evidence type="ECO:0000256" key="5">
    <source>
        <dbReference type="ARBA" id="ARBA00023288"/>
    </source>
</evidence>
<name>A0A8J7RMF6_9HYPH</name>
<comment type="caution">
    <text evidence="8">The sequence shown here is derived from an EMBL/GenBank/DDBJ whole genome shotgun (WGS) entry which is preliminary data.</text>
</comment>
<dbReference type="EMBL" id="JAGIYY010000010">
    <property type="protein sequence ID" value="MBP0441056.1"/>
    <property type="molecule type" value="Genomic_DNA"/>
</dbReference>
<evidence type="ECO:0000256" key="2">
    <source>
        <dbReference type="ARBA" id="ARBA00022729"/>
    </source>
</evidence>
<protein>
    <submittedName>
        <fullName evidence="8">Curli production assembly protein CsgG</fullName>
    </submittedName>
</protein>
<evidence type="ECO:0000313" key="8">
    <source>
        <dbReference type="EMBL" id="MBP0441056.1"/>
    </source>
</evidence>
<dbReference type="Pfam" id="PF03783">
    <property type="entry name" value="CsgG"/>
    <property type="match status" value="1"/>
</dbReference>
<accession>A0A8J7RMF6</accession>
<evidence type="ECO:0000256" key="1">
    <source>
        <dbReference type="ARBA" id="ARBA00022475"/>
    </source>
</evidence>
<proteinExistence type="predicted"/>
<dbReference type="PANTHER" id="PTHR41164">
    <property type="entry name" value="CURLI PRODUCTION ASSEMBLY/TRANSPORT COMPONENT CSGG"/>
    <property type="match status" value="1"/>
</dbReference>
<keyword evidence="1" id="KW-1003">Cell membrane</keyword>